<evidence type="ECO:0000313" key="1">
    <source>
        <dbReference type="Proteomes" id="UP000035642"/>
    </source>
</evidence>
<organism evidence="1 2">
    <name type="scientific">Angiostrongylus cantonensis</name>
    <name type="common">Rat lungworm</name>
    <dbReference type="NCBI Taxonomy" id="6313"/>
    <lineage>
        <taxon>Eukaryota</taxon>
        <taxon>Metazoa</taxon>
        <taxon>Ecdysozoa</taxon>
        <taxon>Nematoda</taxon>
        <taxon>Chromadorea</taxon>
        <taxon>Rhabditida</taxon>
        <taxon>Rhabditina</taxon>
        <taxon>Rhabditomorpha</taxon>
        <taxon>Strongyloidea</taxon>
        <taxon>Metastrongylidae</taxon>
        <taxon>Angiostrongylus</taxon>
    </lineage>
</organism>
<proteinExistence type="predicted"/>
<protein>
    <submittedName>
        <fullName evidence="2">Ion_trans domain-containing protein</fullName>
    </submittedName>
</protein>
<name>A0A0K0D1L2_ANGCA</name>
<dbReference type="AlphaFoldDB" id="A0A0K0D1L2"/>
<dbReference type="STRING" id="6313.A0A0K0D1L2"/>
<evidence type="ECO:0000313" key="2">
    <source>
        <dbReference type="WBParaSite" id="ACAC_0000395701-mRNA-1"/>
    </source>
</evidence>
<sequence length="127" mass="14213">MANVVPTTIKKETHPEDVVFSSHKPWNLKSGLMQRGLLATLLVPFPVFSITSCSKGLTAIFYTIDETFGQNTMTNVIEYIFHNFAYASTTIADWQRAVAIVTKSDHAGKDFIVILAMCNIFFFLETS</sequence>
<accession>A0A0K0D1L2</accession>
<keyword evidence="1" id="KW-1185">Reference proteome</keyword>
<reference evidence="2" key="2">
    <citation type="submission" date="2017-02" db="UniProtKB">
        <authorList>
            <consortium name="WormBaseParasite"/>
        </authorList>
    </citation>
    <scope>IDENTIFICATION</scope>
</reference>
<reference evidence="1" key="1">
    <citation type="submission" date="2012-09" db="EMBL/GenBank/DDBJ databases">
        <authorList>
            <person name="Martin A.A."/>
        </authorList>
    </citation>
    <scope>NUCLEOTIDE SEQUENCE</scope>
</reference>
<dbReference type="WBParaSite" id="ACAC_0000395701-mRNA-1">
    <property type="protein sequence ID" value="ACAC_0000395701-mRNA-1"/>
    <property type="gene ID" value="ACAC_0000395701"/>
</dbReference>
<dbReference type="Proteomes" id="UP000035642">
    <property type="component" value="Unassembled WGS sequence"/>
</dbReference>